<evidence type="ECO:0000313" key="2">
    <source>
        <dbReference type="EMBL" id="QIM64706.1"/>
    </source>
</evidence>
<keyword evidence="1" id="KW-0472">Membrane</keyword>
<dbReference type="KEGG" id="fcl:A4G17_04275"/>
<evidence type="ECO:0000313" key="4">
    <source>
        <dbReference type="Proteomes" id="UP000276901"/>
    </source>
</evidence>
<dbReference type="PANTHER" id="PTHR39174:SF1">
    <property type="entry name" value="INNER MEMBRANE PROTEIN"/>
    <property type="match status" value="1"/>
</dbReference>
<dbReference type="InterPro" id="IPR010398">
    <property type="entry name" value="DUF997"/>
</dbReference>
<evidence type="ECO:0000256" key="1">
    <source>
        <dbReference type="SAM" id="Phobius"/>
    </source>
</evidence>
<gene>
    <name evidence="2" type="ORF">A4G17_04275</name>
    <name evidence="3" type="ORF">EDC49_1916</name>
</gene>
<accession>A0AAE6X6B7</accession>
<sequence length="76" mass="8930">MKHSQQIMREVRWSLWLTLFYLAGWVGFAYFSPTGRGLLGFPIWFELACIYLPILFVLLTTIVIKTVYKAIDLEDK</sequence>
<dbReference type="Proteomes" id="UP000502287">
    <property type="component" value="Chromosome"/>
</dbReference>
<keyword evidence="4" id="KW-1185">Reference proteome</keyword>
<proteinExistence type="predicted"/>
<organism evidence="2 5">
    <name type="scientific">Frederiksenia canicola</name>
    <dbReference type="NCBI Taxonomy" id="123824"/>
    <lineage>
        <taxon>Bacteria</taxon>
        <taxon>Pseudomonadati</taxon>
        <taxon>Pseudomonadota</taxon>
        <taxon>Gammaproteobacteria</taxon>
        <taxon>Pasteurellales</taxon>
        <taxon>Pasteurellaceae</taxon>
        <taxon>Frederiksenia</taxon>
    </lineage>
</organism>
<reference evidence="2 5" key="1">
    <citation type="submission" date="2016-03" db="EMBL/GenBank/DDBJ databases">
        <authorList>
            <person name="Hansen M.J."/>
            <person name="Bojesen A.M."/>
            <person name="Planet P."/>
        </authorList>
    </citation>
    <scope>NUCLEOTIDE SEQUENCE [LARGE SCALE GENOMIC DNA]</scope>
    <source>
        <strain evidence="2 5">HPA 21</strain>
    </source>
</reference>
<dbReference type="Pfam" id="PF06196">
    <property type="entry name" value="DUF997"/>
    <property type="match status" value="1"/>
</dbReference>
<feature type="transmembrane region" description="Helical" evidence="1">
    <location>
        <begin position="43"/>
        <end position="68"/>
    </location>
</feature>
<dbReference type="Proteomes" id="UP000276901">
    <property type="component" value="Unassembled WGS sequence"/>
</dbReference>
<dbReference type="AlphaFoldDB" id="A0AAE6X6B7"/>
<evidence type="ECO:0000313" key="3">
    <source>
        <dbReference type="EMBL" id="RPE91197.1"/>
    </source>
</evidence>
<feature type="transmembrane region" description="Helical" evidence="1">
    <location>
        <begin position="12"/>
        <end position="31"/>
    </location>
</feature>
<dbReference type="PANTHER" id="PTHR39174">
    <property type="entry name" value="INNER MEMBRANE PROTEIN-RELATED"/>
    <property type="match status" value="1"/>
</dbReference>
<dbReference type="EMBL" id="RKQT01000005">
    <property type="protein sequence ID" value="RPE91197.1"/>
    <property type="molecule type" value="Genomic_DNA"/>
</dbReference>
<keyword evidence="1" id="KW-1133">Transmembrane helix</keyword>
<dbReference type="RefSeq" id="WP_123957505.1">
    <property type="nucleotide sequence ID" value="NZ_CP015029.1"/>
</dbReference>
<dbReference type="EMBL" id="CP015029">
    <property type="protein sequence ID" value="QIM64706.1"/>
    <property type="molecule type" value="Genomic_DNA"/>
</dbReference>
<name>A0AAE6X6B7_9PAST</name>
<reference evidence="3 4" key="2">
    <citation type="submission" date="2018-11" db="EMBL/GenBank/DDBJ databases">
        <title>Genomic Encyclopedia of Type Strains, Phase IV (KMG-IV): sequencing the most valuable type-strain genomes for metagenomic binning, comparative biology and taxonomic classification.</title>
        <authorList>
            <person name="Goeker M."/>
        </authorList>
    </citation>
    <scope>NUCLEOTIDE SEQUENCE [LARGE SCALE GENOMIC DNA]</scope>
    <source>
        <strain evidence="3 4">DSM 25797</strain>
    </source>
</reference>
<evidence type="ECO:0000313" key="5">
    <source>
        <dbReference type="Proteomes" id="UP000502287"/>
    </source>
</evidence>
<keyword evidence="1" id="KW-0812">Transmembrane</keyword>
<protein>
    <submittedName>
        <fullName evidence="3">Membrane protein YhdT</fullName>
    </submittedName>
</protein>